<comment type="caution">
    <text evidence="1">The sequence shown here is derived from an EMBL/GenBank/DDBJ whole genome shotgun (WGS) entry which is preliminary data.</text>
</comment>
<keyword evidence="2" id="KW-1185">Reference proteome</keyword>
<proteinExistence type="predicted"/>
<evidence type="ECO:0000313" key="2">
    <source>
        <dbReference type="Proteomes" id="UP001168821"/>
    </source>
</evidence>
<sequence>MMVVLVSPEGPATLTYGNLVKVVSQHLNPSVIAEKYKFRSRRQERGENIAQFVAALKSLAKNCKFKKALVARRSSGPT</sequence>
<reference evidence="1" key="1">
    <citation type="journal article" date="2023" name="G3 (Bethesda)">
        <title>Whole genome assemblies of Zophobas morio and Tenebrio molitor.</title>
        <authorList>
            <person name="Kaur S."/>
            <person name="Stinson S.A."/>
            <person name="diCenzo G.C."/>
        </authorList>
    </citation>
    <scope>NUCLEOTIDE SEQUENCE</scope>
    <source>
        <strain evidence="1">QUZm001</strain>
    </source>
</reference>
<dbReference type="AlphaFoldDB" id="A0AA38HUM4"/>
<name>A0AA38HUM4_9CUCU</name>
<dbReference type="Proteomes" id="UP001168821">
    <property type="component" value="Unassembled WGS sequence"/>
</dbReference>
<organism evidence="1 2">
    <name type="scientific">Zophobas morio</name>
    <dbReference type="NCBI Taxonomy" id="2755281"/>
    <lineage>
        <taxon>Eukaryota</taxon>
        <taxon>Metazoa</taxon>
        <taxon>Ecdysozoa</taxon>
        <taxon>Arthropoda</taxon>
        <taxon>Hexapoda</taxon>
        <taxon>Insecta</taxon>
        <taxon>Pterygota</taxon>
        <taxon>Neoptera</taxon>
        <taxon>Endopterygota</taxon>
        <taxon>Coleoptera</taxon>
        <taxon>Polyphaga</taxon>
        <taxon>Cucujiformia</taxon>
        <taxon>Tenebrionidae</taxon>
        <taxon>Zophobas</taxon>
    </lineage>
</organism>
<dbReference type="EMBL" id="JALNTZ010000008">
    <property type="protein sequence ID" value="KAJ3644163.1"/>
    <property type="molecule type" value="Genomic_DNA"/>
</dbReference>
<protein>
    <submittedName>
        <fullName evidence="1">Uncharacterized protein</fullName>
    </submittedName>
</protein>
<accession>A0AA38HUM4</accession>
<evidence type="ECO:0000313" key="1">
    <source>
        <dbReference type="EMBL" id="KAJ3644163.1"/>
    </source>
</evidence>
<gene>
    <name evidence="1" type="ORF">Zmor_026835</name>
</gene>